<feature type="signal peptide" evidence="2">
    <location>
        <begin position="1"/>
        <end position="18"/>
    </location>
</feature>
<proteinExistence type="predicted"/>
<evidence type="ECO:0008006" key="5">
    <source>
        <dbReference type="Google" id="ProtNLM"/>
    </source>
</evidence>
<evidence type="ECO:0000256" key="2">
    <source>
        <dbReference type="SAM" id="SignalP"/>
    </source>
</evidence>
<feature type="compositionally biased region" description="Basic and acidic residues" evidence="1">
    <location>
        <begin position="44"/>
        <end position="60"/>
    </location>
</feature>
<dbReference type="Gene3D" id="2.40.128.660">
    <property type="entry name" value="Uncharacterised protein PF15525, DUF4652"/>
    <property type="match status" value="1"/>
</dbReference>
<keyword evidence="4" id="KW-1185">Reference proteome</keyword>
<protein>
    <recommendedName>
        <fullName evidence="5">DUF4652 domain-containing protein</fullName>
    </recommendedName>
</protein>
<dbReference type="RefSeq" id="WP_090750258.1">
    <property type="nucleotide sequence ID" value="NZ_FOBW01000025.1"/>
</dbReference>
<dbReference type="Proteomes" id="UP000198553">
    <property type="component" value="Unassembled WGS sequence"/>
</dbReference>
<dbReference type="SUPFAM" id="SSF69304">
    <property type="entry name" value="Tricorn protease N-terminal domain"/>
    <property type="match status" value="1"/>
</dbReference>
<evidence type="ECO:0000256" key="1">
    <source>
        <dbReference type="SAM" id="MobiDB-lite"/>
    </source>
</evidence>
<dbReference type="Pfam" id="PF15525">
    <property type="entry name" value="DUF4652"/>
    <property type="match status" value="1"/>
</dbReference>
<dbReference type="AlphaFoldDB" id="A0A1H8K692"/>
<dbReference type="OrthoDB" id="2882585at2"/>
<evidence type="ECO:0000313" key="3">
    <source>
        <dbReference type="EMBL" id="SEN88569.1"/>
    </source>
</evidence>
<dbReference type="EMBL" id="FOBW01000025">
    <property type="protein sequence ID" value="SEN88569.1"/>
    <property type="molecule type" value="Genomic_DNA"/>
</dbReference>
<reference evidence="4" key="1">
    <citation type="submission" date="2016-10" db="EMBL/GenBank/DDBJ databases">
        <authorList>
            <person name="Varghese N."/>
            <person name="Submissions S."/>
        </authorList>
    </citation>
    <scope>NUCLEOTIDE SEQUENCE [LARGE SCALE GENOMIC DNA]</scope>
    <source>
        <strain evidence="4">B48,IBRC-M 10115,DSM 25386,CECT 8001</strain>
    </source>
</reference>
<dbReference type="STRING" id="930146.SAMN05192533_1258"/>
<feature type="region of interest" description="Disordered" evidence="1">
    <location>
        <begin position="22"/>
        <end position="63"/>
    </location>
</feature>
<feature type="chain" id="PRO_5038923304" description="DUF4652 domain-containing protein" evidence="2">
    <location>
        <begin position="19"/>
        <end position="231"/>
    </location>
</feature>
<dbReference type="InterPro" id="IPR028102">
    <property type="entry name" value="DUF4652"/>
</dbReference>
<gene>
    <name evidence="3" type="ORF">SAMN05192533_1258</name>
</gene>
<feature type="compositionally biased region" description="Low complexity" evidence="1">
    <location>
        <begin position="22"/>
        <end position="33"/>
    </location>
</feature>
<name>A0A1H8K692_9BACI</name>
<sequence length="231" mass="26273">MKKYLMFLLLLMTLIVGACSNTEESTSETPTDTESTEKQNTLTTEKESEERVSQKDKEETNEVPDFYDIQLNTETNTIELLPPNGEPVILAESNPSEPLKSPNGEMAAYISPYGWEELSDLYLVDLQDGSQSILVTNDSESKPKEFIWQDDDHVLVIIGYPHGTVNVGGDIYRINIETNEKEEIVSTDDKVEITDLERIEDGVLYYSGIQYTDEQWNEHQDYSNQVSLKND</sequence>
<dbReference type="PROSITE" id="PS51257">
    <property type="entry name" value="PROKAR_LIPOPROTEIN"/>
    <property type="match status" value="1"/>
</dbReference>
<evidence type="ECO:0000313" key="4">
    <source>
        <dbReference type="Proteomes" id="UP000198553"/>
    </source>
</evidence>
<organism evidence="3 4">
    <name type="scientific">Mesobacillus persicus</name>
    <dbReference type="NCBI Taxonomy" id="930146"/>
    <lineage>
        <taxon>Bacteria</taxon>
        <taxon>Bacillati</taxon>
        <taxon>Bacillota</taxon>
        <taxon>Bacilli</taxon>
        <taxon>Bacillales</taxon>
        <taxon>Bacillaceae</taxon>
        <taxon>Mesobacillus</taxon>
    </lineage>
</organism>
<keyword evidence="2" id="KW-0732">Signal</keyword>
<accession>A0A1H8K692</accession>